<organism evidence="3 4">
    <name type="scientific">Gymnopilus dilepis</name>
    <dbReference type="NCBI Taxonomy" id="231916"/>
    <lineage>
        <taxon>Eukaryota</taxon>
        <taxon>Fungi</taxon>
        <taxon>Dikarya</taxon>
        <taxon>Basidiomycota</taxon>
        <taxon>Agaricomycotina</taxon>
        <taxon>Agaricomycetes</taxon>
        <taxon>Agaricomycetidae</taxon>
        <taxon>Agaricales</taxon>
        <taxon>Agaricineae</taxon>
        <taxon>Hymenogastraceae</taxon>
        <taxon>Gymnopilus</taxon>
    </lineage>
</organism>
<dbReference type="AlphaFoldDB" id="A0A409XXQ4"/>
<dbReference type="InterPro" id="IPR032675">
    <property type="entry name" value="LRR_dom_sf"/>
</dbReference>
<evidence type="ECO:0000313" key="3">
    <source>
        <dbReference type="EMBL" id="PPQ95539.1"/>
    </source>
</evidence>
<name>A0A409XXQ4_9AGAR</name>
<evidence type="ECO:0000256" key="1">
    <source>
        <dbReference type="SAM" id="MobiDB-lite"/>
    </source>
</evidence>
<sequence>MITDLPVELVSDISAYLPLIYRPATLLSLALTCRSLYSVVFPRILYRDVRLTGERQAISFLKSSISGLQTSDGTNQPLSQYIKNLCIESLDERLEDEPKHSIAVLEELLSLEGLPNLMSLTLHFEDDSDQEDEESNYSLFLSSLWKTLRSHCASLKAIHFSNPEYQLQGEVIEEEIFSSGLTSIRLHCDCEFKDPEAQLNFSLLPQSLEILHIHVCELDFFEPVKGSLFDCTFPHLRTLILDQINLSMKSDLTTAFWKRHPSIERLEIGEQMYGSWFDTFEDGMLPNLKYLRCDPNVAQILLPHVSKTLIGLSIFDTFGAQGPYLLRKVCPGGFLPALKSLSIHRHTRKSTMDQKGSGWSEPAFPEHENASRPSVTGGLYLHQKQTCEVFNRFYIAHIAKAAPQLEELELMGTSDETLAGLTASLSLLSGLRRLIISSPDSYLPFFGSSVEWKEYEDFNPAFASHLLATQSRKYTPQSFAECVTDLANGCVTLESLTFSDKAGQFFIPGGISARVERVAERGVVRRMRRIKAWGCIVGREEEW</sequence>
<dbReference type="Proteomes" id="UP000284706">
    <property type="component" value="Unassembled WGS sequence"/>
</dbReference>
<gene>
    <name evidence="3" type="ORF">CVT26_008564</name>
</gene>
<accession>A0A409XXQ4</accession>
<dbReference type="InterPro" id="IPR001810">
    <property type="entry name" value="F-box_dom"/>
</dbReference>
<protein>
    <recommendedName>
        <fullName evidence="2">F-box domain-containing protein</fullName>
    </recommendedName>
</protein>
<feature type="region of interest" description="Disordered" evidence="1">
    <location>
        <begin position="351"/>
        <end position="375"/>
    </location>
</feature>
<reference evidence="3 4" key="1">
    <citation type="journal article" date="2018" name="Evol. Lett.">
        <title>Horizontal gene cluster transfer increased hallucinogenic mushroom diversity.</title>
        <authorList>
            <person name="Reynolds H.T."/>
            <person name="Vijayakumar V."/>
            <person name="Gluck-Thaler E."/>
            <person name="Korotkin H.B."/>
            <person name="Matheny P.B."/>
            <person name="Slot J.C."/>
        </authorList>
    </citation>
    <scope>NUCLEOTIDE SEQUENCE [LARGE SCALE GENOMIC DNA]</scope>
    <source>
        <strain evidence="3 4">SRW20</strain>
    </source>
</reference>
<dbReference type="Gene3D" id="3.80.10.10">
    <property type="entry name" value="Ribonuclease Inhibitor"/>
    <property type="match status" value="1"/>
</dbReference>
<proteinExistence type="predicted"/>
<evidence type="ECO:0000313" key="4">
    <source>
        <dbReference type="Proteomes" id="UP000284706"/>
    </source>
</evidence>
<comment type="caution">
    <text evidence="3">The sequence shown here is derived from an EMBL/GenBank/DDBJ whole genome shotgun (WGS) entry which is preliminary data.</text>
</comment>
<feature type="domain" description="F-box" evidence="2">
    <location>
        <begin position="2"/>
        <end position="51"/>
    </location>
</feature>
<dbReference type="SUPFAM" id="SSF52058">
    <property type="entry name" value="L domain-like"/>
    <property type="match status" value="1"/>
</dbReference>
<dbReference type="OrthoDB" id="2995895at2759"/>
<dbReference type="InParanoid" id="A0A409XXQ4"/>
<keyword evidence="4" id="KW-1185">Reference proteome</keyword>
<evidence type="ECO:0000259" key="2">
    <source>
        <dbReference type="Pfam" id="PF12937"/>
    </source>
</evidence>
<dbReference type="EMBL" id="NHYE01001423">
    <property type="protein sequence ID" value="PPQ95539.1"/>
    <property type="molecule type" value="Genomic_DNA"/>
</dbReference>
<dbReference type="Pfam" id="PF12937">
    <property type="entry name" value="F-box-like"/>
    <property type="match status" value="1"/>
</dbReference>